<feature type="domain" description="SH3b" evidence="2">
    <location>
        <begin position="222"/>
        <end position="297"/>
    </location>
</feature>
<evidence type="ECO:0000313" key="3">
    <source>
        <dbReference type="EMBL" id="OGY18963.1"/>
    </source>
</evidence>
<dbReference type="SMART" id="SM00287">
    <property type="entry name" value="SH3b"/>
    <property type="match status" value="1"/>
</dbReference>
<evidence type="ECO:0000256" key="1">
    <source>
        <dbReference type="SAM" id="MobiDB-lite"/>
    </source>
</evidence>
<dbReference type="Gene3D" id="2.30.30.40">
    <property type="entry name" value="SH3 Domains"/>
    <property type="match status" value="1"/>
</dbReference>
<dbReference type="PROSITE" id="PS51781">
    <property type="entry name" value="SH3B"/>
    <property type="match status" value="1"/>
</dbReference>
<feature type="compositionally biased region" description="Pro residues" evidence="1">
    <location>
        <begin position="203"/>
        <end position="213"/>
    </location>
</feature>
<organism evidence="3 4">
    <name type="scientific">Candidatus Chisholmbacteria bacterium RIFCSPHIGHO2_01_FULL_48_12</name>
    <dbReference type="NCBI Taxonomy" id="1797589"/>
    <lineage>
        <taxon>Bacteria</taxon>
        <taxon>Candidatus Chisholmiibacteriota</taxon>
    </lineage>
</organism>
<evidence type="ECO:0000313" key="4">
    <source>
        <dbReference type="Proteomes" id="UP000177324"/>
    </source>
</evidence>
<dbReference type="PROSITE" id="PS51257">
    <property type="entry name" value="PROKAR_LIPOPROTEIN"/>
    <property type="match status" value="1"/>
</dbReference>
<protein>
    <recommendedName>
        <fullName evidence="2">SH3b domain-containing protein</fullName>
    </recommendedName>
</protein>
<dbReference type="Pfam" id="PF08308">
    <property type="entry name" value="PEGA"/>
    <property type="match status" value="2"/>
</dbReference>
<gene>
    <name evidence="3" type="ORF">A2784_02425</name>
</gene>
<evidence type="ECO:0000259" key="2">
    <source>
        <dbReference type="PROSITE" id="PS51781"/>
    </source>
</evidence>
<sequence>MLTRLKSLFLLLVLSLILTGCSLSLPFTTKKAALQITANPQVTVFIDGQHVGQTPYDTNDLKAGEITVKLVPEGQAGVSWESKLTLTPKVVTVINRRFGPTADQSSGEVFTLEPLTKKTAAGLVVISTPDDSIVTVDDQPQGFAPVSLDTITAGEHAIAVSSPGFTDNSFRTNVPAGYKLIANIQLARIPSEAAALSLETTPTPSPASPPPASPSATPSVASASASAKAPPYVEILANPIGFLRVRANPSTGATELARAYPGQKLPYQNEENNGWYKVEYTPGKTGWVSRGASGQYAKLVQ</sequence>
<name>A0A1G1VU63_9BACT</name>
<proteinExistence type="predicted"/>
<dbReference type="EMBL" id="MHCH01000007">
    <property type="protein sequence ID" value="OGY18963.1"/>
    <property type="molecule type" value="Genomic_DNA"/>
</dbReference>
<accession>A0A1G1VU63</accession>
<dbReference type="Proteomes" id="UP000177324">
    <property type="component" value="Unassembled WGS sequence"/>
</dbReference>
<dbReference type="STRING" id="1797589.A2784_02425"/>
<comment type="caution">
    <text evidence="3">The sequence shown here is derived from an EMBL/GenBank/DDBJ whole genome shotgun (WGS) entry which is preliminary data.</text>
</comment>
<dbReference type="InterPro" id="IPR013229">
    <property type="entry name" value="PEGA"/>
</dbReference>
<dbReference type="AlphaFoldDB" id="A0A1G1VU63"/>
<dbReference type="InterPro" id="IPR003646">
    <property type="entry name" value="SH3-like_bac-type"/>
</dbReference>
<dbReference type="Pfam" id="PF08239">
    <property type="entry name" value="SH3_3"/>
    <property type="match status" value="1"/>
</dbReference>
<feature type="region of interest" description="Disordered" evidence="1">
    <location>
        <begin position="197"/>
        <end position="222"/>
    </location>
</feature>
<reference evidence="3 4" key="1">
    <citation type="journal article" date="2016" name="Nat. Commun.">
        <title>Thousands of microbial genomes shed light on interconnected biogeochemical processes in an aquifer system.</title>
        <authorList>
            <person name="Anantharaman K."/>
            <person name="Brown C.T."/>
            <person name="Hug L.A."/>
            <person name="Sharon I."/>
            <person name="Castelle C.J."/>
            <person name="Probst A.J."/>
            <person name="Thomas B.C."/>
            <person name="Singh A."/>
            <person name="Wilkins M.J."/>
            <person name="Karaoz U."/>
            <person name="Brodie E.L."/>
            <person name="Williams K.H."/>
            <person name="Hubbard S.S."/>
            <person name="Banfield J.F."/>
        </authorList>
    </citation>
    <scope>NUCLEOTIDE SEQUENCE [LARGE SCALE GENOMIC DNA]</scope>
</reference>